<gene>
    <name evidence="2" type="ORF">B0T21DRAFT_364571</name>
</gene>
<evidence type="ECO:0000313" key="3">
    <source>
        <dbReference type="Proteomes" id="UP001172159"/>
    </source>
</evidence>
<feature type="compositionally biased region" description="Low complexity" evidence="1">
    <location>
        <begin position="115"/>
        <end position="127"/>
    </location>
</feature>
<evidence type="ECO:0000313" key="2">
    <source>
        <dbReference type="EMBL" id="KAK0737154.1"/>
    </source>
</evidence>
<organism evidence="2 3">
    <name type="scientific">Apiosordaria backusii</name>
    <dbReference type="NCBI Taxonomy" id="314023"/>
    <lineage>
        <taxon>Eukaryota</taxon>
        <taxon>Fungi</taxon>
        <taxon>Dikarya</taxon>
        <taxon>Ascomycota</taxon>
        <taxon>Pezizomycotina</taxon>
        <taxon>Sordariomycetes</taxon>
        <taxon>Sordariomycetidae</taxon>
        <taxon>Sordariales</taxon>
        <taxon>Lasiosphaeriaceae</taxon>
        <taxon>Apiosordaria</taxon>
    </lineage>
</organism>
<name>A0AA40BMV6_9PEZI</name>
<feature type="region of interest" description="Disordered" evidence="1">
    <location>
        <begin position="41"/>
        <end position="173"/>
    </location>
</feature>
<sequence length="173" mass="19147">MPRKWPIDGDNSDLPEGFKKTAYDEETQMYIYQKGNQLYTARSNTSPMTPIPNPATSNISPEAFQESFPNAVKDSNDKNGLRQGIKQRVSGLTRSLTRRVTGGKLNNDQTQAAGPSSSHQSRPSSSQDARRPPTSGDDDNNEPPARTFDEVFGEPQSSRPDRPDTPYPSSMKK</sequence>
<accession>A0AA40BMV6</accession>
<protein>
    <submittedName>
        <fullName evidence="2">Uncharacterized protein</fullName>
    </submittedName>
</protein>
<evidence type="ECO:0000256" key="1">
    <source>
        <dbReference type="SAM" id="MobiDB-lite"/>
    </source>
</evidence>
<comment type="caution">
    <text evidence="2">The sequence shown here is derived from an EMBL/GenBank/DDBJ whole genome shotgun (WGS) entry which is preliminary data.</text>
</comment>
<keyword evidence="3" id="KW-1185">Reference proteome</keyword>
<feature type="compositionally biased region" description="Polar residues" evidence="1">
    <location>
        <begin position="41"/>
        <end position="60"/>
    </location>
</feature>
<proteinExistence type="predicted"/>
<dbReference type="EMBL" id="JAUKTV010000005">
    <property type="protein sequence ID" value="KAK0737154.1"/>
    <property type="molecule type" value="Genomic_DNA"/>
</dbReference>
<reference evidence="2" key="1">
    <citation type="submission" date="2023-06" db="EMBL/GenBank/DDBJ databases">
        <title>Genome-scale phylogeny and comparative genomics of the fungal order Sordariales.</title>
        <authorList>
            <consortium name="Lawrence Berkeley National Laboratory"/>
            <person name="Hensen N."/>
            <person name="Bonometti L."/>
            <person name="Westerberg I."/>
            <person name="Brannstrom I.O."/>
            <person name="Guillou S."/>
            <person name="Cros-Aarteil S."/>
            <person name="Calhoun S."/>
            <person name="Haridas S."/>
            <person name="Kuo A."/>
            <person name="Mondo S."/>
            <person name="Pangilinan J."/>
            <person name="Riley R."/>
            <person name="Labutti K."/>
            <person name="Andreopoulos B."/>
            <person name="Lipzen A."/>
            <person name="Chen C."/>
            <person name="Yanf M."/>
            <person name="Daum C."/>
            <person name="Ng V."/>
            <person name="Clum A."/>
            <person name="Steindorff A."/>
            <person name="Ohm R."/>
            <person name="Martin F."/>
            <person name="Silar P."/>
            <person name="Natvig D."/>
            <person name="Lalanne C."/>
            <person name="Gautier V."/>
            <person name="Ament-Velasquez S.L."/>
            <person name="Kruys A."/>
            <person name="Hutchinson M.I."/>
            <person name="Powell A.J."/>
            <person name="Barry K."/>
            <person name="Miller A.N."/>
            <person name="Grigoriev I.V."/>
            <person name="Debuchy R."/>
            <person name="Gladieux P."/>
            <person name="Thoren M.H."/>
            <person name="Johannesson H."/>
        </authorList>
    </citation>
    <scope>NUCLEOTIDE SEQUENCE</scope>
    <source>
        <strain evidence="2">CBS 540.89</strain>
    </source>
</reference>
<feature type="compositionally biased region" description="Polar residues" evidence="1">
    <location>
        <begin position="104"/>
        <end position="114"/>
    </location>
</feature>
<dbReference type="AlphaFoldDB" id="A0AA40BMV6"/>
<dbReference type="Proteomes" id="UP001172159">
    <property type="component" value="Unassembled WGS sequence"/>
</dbReference>